<dbReference type="GO" id="GO:0009451">
    <property type="term" value="P:RNA modification"/>
    <property type="evidence" value="ECO:0007669"/>
    <property type="project" value="InterPro"/>
</dbReference>
<comment type="caution">
    <text evidence="3">The sequence shown here is derived from an EMBL/GenBank/DDBJ whole genome shotgun (WGS) entry which is preliminary data.</text>
</comment>
<dbReference type="InterPro" id="IPR046848">
    <property type="entry name" value="E_motif"/>
</dbReference>
<evidence type="ECO:0000313" key="4">
    <source>
        <dbReference type="Proteomes" id="UP001141806"/>
    </source>
</evidence>
<dbReference type="EMBL" id="JAMYWD010000011">
    <property type="protein sequence ID" value="KAJ4956778.1"/>
    <property type="molecule type" value="Genomic_DNA"/>
</dbReference>
<gene>
    <name evidence="3" type="ORF">NE237_013561</name>
</gene>
<sequence>MIGRFRTLENKFLPFLILSKNFCSTISQKSSQNSQNLPYFYSNLIDHCLFVKSLVLAKVIHARLIKIGFNGHTFLGNRLLDLFSKLGTLSDALQVFEDIPNKNSFTWNVFLMVFVKFGHLDDAENVFYNMPNRDVVSWNSMISAYASEGLVENALGFFSAMQGVGAEPTPFTFSIVMSCVWSSQQAKEIHGNIIRSGLCWSNIVLGNSLINMYGRLNLVEYAFGVFLMMEELDVISWNSLVLGCDKSGYGDLALDQFCLMISNGYSPDHFTMSVVISICSNLGCLVKGKQVFALCVRMGFLSNSIVLSATIDMFSKCNRLDDSVRLFEEVHRWDSAVCNTMISSYARHGLAEEALQLFVLTLREDFRPTEFTLSTILSSASFLFLADLGTQIHALVLKMGLESDTIVACSLVDMYAKSGLIDSGMKIFAKIGIRDLVSWNIMIMGFAQNGCGVEALTLFEELLMSGLPPDRITLAGVLLACSNGGFADEGMSIFSSMEEKYRVIPQAEHYACVVEMKCRAGNLTEAMNIIETMPHEPSASVWGLLLRACGIHGDMKLMERVAERMLELEPHSSLPYLVLARIYGMKGRWESVVRVRKAMKDRGVKKARECSWIEIRNHVFVCNANHILHYEGIYIHAILPLLFQDISNEEFVHLQHDELAEDGKEE</sequence>
<keyword evidence="4" id="KW-1185">Reference proteome</keyword>
<feature type="repeat" description="PPR" evidence="2">
    <location>
        <begin position="233"/>
        <end position="267"/>
    </location>
</feature>
<dbReference type="Pfam" id="PF20431">
    <property type="entry name" value="E_motif"/>
    <property type="match status" value="1"/>
</dbReference>
<dbReference type="NCBIfam" id="TIGR00756">
    <property type="entry name" value="PPR"/>
    <property type="match status" value="3"/>
</dbReference>
<dbReference type="Proteomes" id="UP001141806">
    <property type="component" value="Unassembled WGS sequence"/>
</dbReference>
<dbReference type="InterPro" id="IPR046960">
    <property type="entry name" value="PPR_At4g14850-like_plant"/>
</dbReference>
<dbReference type="Gene3D" id="1.25.40.10">
    <property type="entry name" value="Tetratricopeptide repeat domain"/>
    <property type="match status" value="4"/>
</dbReference>
<feature type="repeat" description="PPR" evidence="2">
    <location>
        <begin position="103"/>
        <end position="133"/>
    </location>
</feature>
<accession>A0A9Q0K0A4</accession>
<dbReference type="FunFam" id="1.25.40.10:FF:000090">
    <property type="entry name" value="Pentatricopeptide repeat-containing protein, chloroplastic"/>
    <property type="match status" value="1"/>
</dbReference>
<keyword evidence="1" id="KW-0677">Repeat</keyword>
<dbReference type="PANTHER" id="PTHR47926:SF479">
    <property type="entry name" value="PENTACOTRIPEPTIDE-REPEAT REGION OF PRORP DOMAIN-CONTAINING PROTEIN"/>
    <property type="match status" value="1"/>
</dbReference>
<name>A0A9Q0K0A4_9MAGN</name>
<evidence type="ECO:0000256" key="1">
    <source>
        <dbReference type="ARBA" id="ARBA00022737"/>
    </source>
</evidence>
<evidence type="ECO:0008006" key="5">
    <source>
        <dbReference type="Google" id="ProtNLM"/>
    </source>
</evidence>
<dbReference type="PANTHER" id="PTHR47926">
    <property type="entry name" value="PENTATRICOPEPTIDE REPEAT-CONTAINING PROTEIN"/>
    <property type="match status" value="1"/>
</dbReference>
<protein>
    <recommendedName>
        <fullName evidence="5">Pentatricopeptide repeat-containing protein</fullName>
    </recommendedName>
</protein>
<organism evidence="3 4">
    <name type="scientific">Protea cynaroides</name>
    <dbReference type="NCBI Taxonomy" id="273540"/>
    <lineage>
        <taxon>Eukaryota</taxon>
        <taxon>Viridiplantae</taxon>
        <taxon>Streptophyta</taxon>
        <taxon>Embryophyta</taxon>
        <taxon>Tracheophyta</taxon>
        <taxon>Spermatophyta</taxon>
        <taxon>Magnoliopsida</taxon>
        <taxon>Proteales</taxon>
        <taxon>Proteaceae</taxon>
        <taxon>Protea</taxon>
    </lineage>
</organism>
<reference evidence="3" key="1">
    <citation type="journal article" date="2023" name="Plant J.">
        <title>The genome of the king protea, Protea cynaroides.</title>
        <authorList>
            <person name="Chang J."/>
            <person name="Duong T.A."/>
            <person name="Schoeman C."/>
            <person name="Ma X."/>
            <person name="Roodt D."/>
            <person name="Barker N."/>
            <person name="Li Z."/>
            <person name="Van de Peer Y."/>
            <person name="Mizrachi E."/>
        </authorList>
    </citation>
    <scope>NUCLEOTIDE SEQUENCE</scope>
    <source>
        <tissue evidence="3">Young leaves</tissue>
    </source>
</reference>
<feature type="repeat" description="PPR" evidence="2">
    <location>
        <begin position="435"/>
        <end position="469"/>
    </location>
</feature>
<feature type="repeat" description="PPR" evidence="2">
    <location>
        <begin position="334"/>
        <end position="368"/>
    </location>
</feature>
<dbReference type="InterPro" id="IPR011990">
    <property type="entry name" value="TPR-like_helical_dom_sf"/>
</dbReference>
<evidence type="ECO:0000313" key="3">
    <source>
        <dbReference type="EMBL" id="KAJ4956778.1"/>
    </source>
</evidence>
<dbReference type="OrthoDB" id="1855397at2759"/>
<evidence type="ECO:0000256" key="2">
    <source>
        <dbReference type="PROSITE-ProRule" id="PRU00708"/>
    </source>
</evidence>
<proteinExistence type="predicted"/>
<dbReference type="GO" id="GO:0003723">
    <property type="term" value="F:RNA binding"/>
    <property type="evidence" value="ECO:0007669"/>
    <property type="project" value="InterPro"/>
</dbReference>
<dbReference type="InterPro" id="IPR002885">
    <property type="entry name" value="PPR_rpt"/>
</dbReference>
<dbReference type="Pfam" id="PF13041">
    <property type="entry name" value="PPR_2"/>
    <property type="match status" value="1"/>
</dbReference>
<dbReference type="Pfam" id="PF01535">
    <property type="entry name" value="PPR"/>
    <property type="match status" value="4"/>
</dbReference>
<dbReference type="FunFam" id="1.25.40.10:FF:000442">
    <property type="entry name" value="Pentatricopeptide repeat-containing protein At3g49710"/>
    <property type="match status" value="1"/>
</dbReference>
<dbReference type="AlphaFoldDB" id="A0A9Q0K0A4"/>
<feature type="repeat" description="PPR" evidence="2">
    <location>
        <begin position="134"/>
        <end position="168"/>
    </location>
</feature>
<dbReference type="PROSITE" id="PS51375">
    <property type="entry name" value="PPR"/>
    <property type="match status" value="5"/>
</dbReference>